<feature type="region of interest" description="Disordered" evidence="6">
    <location>
        <begin position="1"/>
        <end position="48"/>
    </location>
</feature>
<protein>
    <submittedName>
        <fullName evidence="7">Uncharacterized protein</fullName>
    </submittedName>
</protein>
<keyword evidence="2" id="KW-0805">Transcription regulation</keyword>
<evidence type="ECO:0000256" key="2">
    <source>
        <dbReference type="ARBA" id="ARBA00023015"/>
    </source>
</evidence>
<proteinExistence type="predicted"/>
<dbReference type="InterPro" id="IPR015300">
    <property type="entry name" value="DNA-bd_pseudobarrel_sf"/>
</dbReference>
<accession>A0A0D9ZW15</accession>
<keyword evidence="3" id="KW-0238">DNA-binding</keyword>
<keyword evidence="8" id="KW-1185">Reference proteome</keyword>
<feature type="compositionally biased region" description="Basic and acidic residues" evidence="6">
    <location>
        <begin position="410"/>
        <end position="434"/>
    </location>
</feature>
<dbReference type="Gramene" id="OGLUM05G08530.1">
    <property type="protein sequence ID" value="OGLUM05G08530.1"/>
    <property type="gene ID" value="OGLUM05G08530"/>
</dbReference>
<dbReference type="SUPFAM" id="SSF101936">
    <property type="entry name" value="DNA-binding pseudobarrel domain"/>
    <property type="match status" value="1"/>
</dbReference>
<dbReference type="HOGENOM" id="CLU_045905_0_0_1"/>
<evidence type="ECO:0000256" key="5">
    <source>
        <dbReference type="ARBA" id="ARBA00023242"/>
    </source>
</evidence>
<feature type="region of interest" description="Disordered" evidence="6">
    <location>
        <begin position="89"/>
        <end position="108"/>
    </location>
</feature>
<sequence length="476" mass="50965">MTVASSDEASRSVLRPAPPLKWEDEEARGSSPGGGGAAGWAVDSGDQENGADLGPVIAVEGLGGLVPQPEVAVVAVELLPQLVQEPGKVSPRIHEKANSGEGENGDGKYRVVYTAGRRKRCLISPGGSDGDRITPRDLAVAFHGQEAGQVAPEAATAAIADGAGVAIDSVLTKMQELVNHGSCGNGKNNVRKSRRIHMKQATAVPVSDELKNLHSQEAEAAHGKITDQSDCEIKKEPLESCMSSIVGSDDGHISGLSTRLQSLGINITSVTPILSKNVSSTDCHPNQARLLLSRHAVDGSPLLGMLTPLEDALVHSSGLPIEVLDRYGCSYDMFLRYLDSTTSYRLIVQWRNFLEMSHMIPGDLVKLGAFRFEGQLALTLLHYGNASKAKKVLDRKLKEKKVESNSTVTEKSKELTSRETEESKEELTSRKTDANDEESASSVAEAIKKKWPSEMLEAAETLLMLSCSGDKPKPSE</sequence>
<evidence type="ECO:0000313" key="7">
    <source>
        <dbReference type="EnsemblPlants" id="OGLUM05G08530.1"/>
    </source>
</evidence>
<evidence type="ECO:0000256" key="6">
    <source>
        <dbReference type="SAM" id="MobiDB-lite"/>
    </source>
</evidence>
<feature type="region of interest" description="Disordered" evidence="6">
    <location>
        <begin position="400"/>
        <end position="446"/>
    </location>
</feature>
<dbReference type="STRING" id="40148.A0A0D9ZW15"/>
<keyword evidence="5" id="KW-0539">Nucleus</keyword>
<dbReference type="Proteomes" id="UP000026961">
    <property type="component" value="Chromosome 5"/>
</dbReference>
<dbReference type="Gene3D" id="2.40.330.10">
    <property type="entry name" value="DNA-binding pseudobarrel domain"/>
    <property type="match status" value="1"/>
</dbReference>
<dbReference type="PANTHER" id="PTHR34397">
    <property type="entry name" value="OS05G0237600 PROTEIN"/>
    <property type="match status" value="1"/>
</dbReference>
<evidence type="ECO:0000256" key="3">
    <source>
        <dbReference type="ARBA" id="ARBA00023125"/>
    </source>
</evidence>
<dbReference type="GO" id="GO:0003677">
    <property type="term" value="F:DNA binding"/>
    <property type="evidence" value="ECO:0007669"/>
    <property type="project" value="UniProtKB-KW"/>
</dbReference>
<dbReference type="EnsemblPlants" id="OGLUM05G08530.1">
    <property type="protein sequence ID" value="OGLUM05G08530.1"/>
    <property type="gene ID" value="OGLUM05G08530"/>
</dbReference>
<dbReference type="eggNOG" id="ENOG502R77F">
    <property type="taxonomic scope" value="Eukaryota"/>
</dbReference>
<reference evidence="7" key="2">
    <citation type="submission" date="2018-05" db="EMBL/GenBank/DDBJ databases">
        <title>OgluRS3 (Oryza glumaepatula Reference Sequence Version 3).</title>
        <authorList>
            <person name="Zhang J."/>
            <person name="Kudrna D."/>
            <person name="Lee S."/>
            <person name="Talag J."/>
            <person name="Welchert J."/>
            <person name="Wing R.A."/>
        </authorList>
    </citation>
    <scope>NUCLEOTIDE SEQUENCE [LARGE SCALE GENOMIC DNA]</scope>
</reference>
<evidence type="ECO:0000256" key="1">
    <source>
        <dbReference type="ARBA" id="ARBA00004123"/>
    </source>
</evidence>
<keyword evidence="4" id="KW-0804">Transcription</keyword>
<dbReference type="GO" id="GO:0005634">
    <property type="term" value="C:nucleus"/>
    <property type="evidence" value="ECO:0007669"/>
    <property type="project" value="UniProtKB-SubCell"/>
</dbReference>
<organism evidence="7">
    <name type="scientific">Oryza glumipatula</name>
    <dbReference type="NCBI Taxonomy" id="40148"/>
    <lineage>
        <taxon>Eukaryota</taxon>
        <taxon>Viridiplantae</taxon>
        <taxon>Streptophyta</taxon>
        <taxon>Embryophyta</taxon>
        <taxon>Tracheophyta</taxon>
        <taxon>Spermatophyta</taxon>
        <taxon>Magnoliopsida</taxon>
        <taxon>Liliopsida</taxon>
        <taxon>Poales</taxon>
        <taxon>Poaceae</taxon>
        <taxon>BOP clade</taxon>
        <taxon>Oryzoideae</taxon>
        <taxon>Oryzeae</taxon>
        <taxon>Oryzinae</taxon>
        <taxon>Oryza</taxon>
    </lineage>
</organism>
<evidence type="ECO:0000313" key="8">
    <source>
        <dbReference type="Proteomes" id="UP000026961"/>
    </source>
</evidence>
<comment type="subcellular location">
    <subcellularLocation>
        <location evidence="1">Nucleus</location>
    </subcellularLocation>
</comment>
<name>A0A0D9ZW15_9ORYZ</name>
<reference evidence="7" key="1">
    <citation type="submission" date="2015-04" db="UniProtKB">
        <authorList>
            <consortium name="EnsemblPlants"/>
        </authorList>
    </citation>
    <scope>IDENTIFICATION</scope>
</reference>
<evidence type="ECO:0000256" key="4">
    <source>
        <dbReference type="ARBA" id="ARBA00023163"/>
    </source>
</evidence>
<dbReference type="PANTHER" id="PTHR34397:SF14">
    <property type="entry name" value="OS05G0233000 PROTEIN"/>
    <property type="match status" value="1"/>
</dbReference>
<dbReference type="AlphaFoldDB" id="A0A0D9ZW15"/>